<keyword evidence="2" id="KW-1185">Reference proteome</keyword>
<dbReference type="InParanoid" id="K4ANU7"/>
<dbReference type="AlphaFoldDB" id="K4ANU7"/>
<evidence type="ECO:0000313" key="1">
    <source>
        <dbReference type="EnsemblPlants" id="KQK87690"/>
    </source>
</evidence>
<organism evidence="1 2">
    <name type="scientific">Setaria italica</name>
    <name type="common">Foxtail millet</name>
    <name type="synonym">Panicum italicum</name>
    <dbReference type="NCBI Taxonomy" id="4555"/>
    <lineage>
        <taxon>Eukaryota</taxon>
        <taxon>Viridiplantae</taxon>
        <taxon>Streptophyta</taxon>
        <taxon>Embryophyta</taxon>
        <taxon>Tracheophyta</taxon>
        <taxon>Spermatophyta</taxon>
        <taxon>Magnoliopsida</taxon>
        <taxon>Liliopsida</taxon>
        <taxon>Poales</taxon>
        <taxon>Poaceae</taxon>
        <taxon>PACMAD clade</taxon>
        <taxon>Panicoideae</taxon>
        <taxon>Panicodae</taxon>
        <taxon>Paniceae</taxon>
        <taxon>Cenchrinae</taxon>
        <taxon>Setaria</taxon>
    </lineage>
</organism>
<dbReference type="EMBL" id="AGNK02005432">
    <property type="status" value="NOT_ANNOTATED_CDS"/>
    <property type="molecule type" value="Genomic_DNA"/>
</dbReference>
<proteinExistence type="predicted"/>
<protein>
    <submittedName>
        <fullName evidence="1">Uncharacterized protein</fullName>
    </submittedName>
</protein>
<name>K4ANU7_SETIT</name>
<evidence type="ECO:0000313" key="2">
    <source>
        <dbReference type="Proteomes" id="UP000004995"/>
    </source>
</evidence>
<dbReference type="HOGENOM" id="CLU_2458993_0_0_1"/>
<dbReference type="EnsemblPlants" id="KQK87690">
    <property type="protein sequence ID" value="KQK87690"/>
    <property type="gene ID" value="SETIT_040595mg"/>
</dbReference>
<reference evidence="1" key="2">
    <citation type="submission" date="2018-08" db="UniProtKB">
        <authorList>
            <consortium name="EnsemblPlants"/>
        </authorList>
    </citation>
    <scope>IDENTIFICATION</scope>
    <source>
        <strain evidence="1">Yugu1</strain>
    </source>
</reference>
<dbReference type="Proteomes" id="UP000004995">
    <property type="component" value="Unassembled WGS sequence"/>
</dbReference>
<accession>K4ANU7</accession>
<sequence length="89" mass="9489">MKWGFRAIKMELSTNRRATSEPVAVCPHRPTTIGGTLVVVARNLPWHRLAGAPPVCLSAMCAPGTTALPSGCFSFASSDHLTSFHKSPV</sequence>
<dbReference type="Gramene" id="KQK87690">
    <property type="protein sequence ID" value="KQK87690"/>
    <property type="gene ID" value="SETIT_040595mg"/>
</dbReference>
<reference evidence="2" key="1">
    <citation type="journal article" date="2012" name="Nat. Biotechnol.">
        <title>Reference genome sequence of the model plant Setaria.</title>
        <authorList>
            <person name="Bennetzen J.L."/>
            <person name="Schmutz J."/>
            <person name="Wang H."/>
            <person name="Percifield R."/>
            <person name="Hawkins J."/>
            <person name="Pontaroli A.C."/>
            <person name="Estep M."/>
            <person name="Feng L."/>
            <person name="Vaughn J.N."/>
            <person name="Grimwood J."/>
            <person name="Jenkins J."/>
            <person name="Barry K."/>
            <person name="Lindquist E."/>
            <person name="Hellsten U."/>
            <person name="Deshpande S."/>
            <person name="Wang X."/>
            <person name="Wu X."/>
            <person name="Mitros T."/>
            <person name="Triplett J."/>
            <person name="Yang X."/>
            <person name="Ye C.Y."/>
            <person name="Mauro-Herrera M."/>
            <person name="Wang L."/>
            <person name="Li P."/>
            <person name="Sharma M."/>
            <person name="Sharma R."/>
            <person name="Ronald P.C."/>
            <person name="Panaud O."/>
            <person name="Kellogg E.A."/>
            <person name="Brutnell T.P."/>
            <person name="Doust A.N."/>
            <person name="Tuskan G.A."/>
            <person name="Rokhsar D."/>
            <person name="Devos K.M."/>
        </authorList>
    </citation>
    <scope>NUCLEOTIDE SEQUENCE [LARGE SCALE GENOMIC DNA]</scope>
    <source>
        <strain evidence="2">cv. Yugu1</strain>
    </source>
</reference>